<evidence type="ECO:0000313" key="3">
    <source>
        <dbReference type="EMBL" id="CAG8981632.1"/>
    </source>
</evidence>
<dbReference type="OrthoDB" id="10363545at2759"/>
<comment type="caution">
    <text evidence="3">The sequence shown here is derived from an EMBL/GenBank/DDBJ whole genome shotgun (WGS) entry which is preliminary data.</text>
</comment>
<feature type="chain" id="PRO_5040326278" evidence="2">
    <location>
        <begin position="20"/>
        <end position="221"/>
    </location>
</feature>
<gene>
    <name evidence="3" type="ORF">HYALB_00013712</name>
</gene>
<accession>A0A9N9QBM4</accession>
<proteinExistence type="predicted"/>
<dbReference type="EMBL" id="CAJVRM010000500">
    <property type="protein sequence ID" value="CAG8981632.1"/>
    <property type="molecule type" value="Genomic_DNA"/>
</dbReference>
<sequence length="221" mass="23871">MLVPNVFTATAVLSAFVVGLPLGASNDALIQRQSIATEVEQEDPSLDKRARIRFTIGPVAKTKFKIGRSESRPAGHVTRRTDDNGDLPYATSPPDEGGVLTKRVLRPIPKGGGSSTQLPPWFPRFTKHHTNAKRQDVVDSVSDEDTTAPLAKRVTPWGTSENLVKGGSIELIGKPIPKGSLVRLKQTTKASEARVEAPVGLLKTMERILSQRKPKKPEAAG</sequence>
<dbReference type="Proteomes" id="UP000701801">
    <property type="component" value="Unassembled WGS sequence"/>
</dbReference>
<feature type="signal peptide" evidence="2">
    <location>
        <begin position="1"/>
        <end position="19"/>
    </location>
</feature>
<feature type="region of interest" description="Disordered" evidence="1">
    <location>
        <begin position="67"/>
        <end position="100"/>
    </location>
</feature>
<keyword evidence="4" id="KW-1185">Reference proteome</keyword>
<evidence type="ECO:0000256" key="2">
    <source>
        <dbReference type="SAM" id="SignalP"/>
    </source>
</evidence>
<keyword evidence="2" id="KW-0732">Signal</keyword>
<feature type="compositionally biased region" description="Basic and acidic residues" evidence="1">
    <location>
        <begin position="67"/>
        <end position="83"/>
    </location>
</feature>
<reference evidence="3" key="1">
    <citation type="submission" date="2021-07" db="EMBL/GenBank/DDBJ databases">
        <authorList>
            <person name="Durling M."/>
        </authorList>
    </citation>
    <scope>NUCLEOTIDE SEQUENCE</scope>
</reference>
<evidence type="ECO:0000256" key="1">
    <source>
        <dbReference type="SAM" id="MobiDB-lite"/>
    </source>
</evidence>
<dbReference type="AlphaFoldDB" id="A0A9N9QBM4"/>
<name>A0A9N9QBM4_9HELO</name>
<organism evidence="3 4">
    <name type="scientific">Hymenoscyphus albidus</name>
    <dbReference type="NCBI Taxonomy" id="595503"/>
    <lineage>
        <taxon>Eukaryota</taxon>
        <taxon>Fungi</taxon>
        <taxon>Dikarya</taxon>
        <taxon>Ascomycota</taxon>
        <taxon>Pezizomycotina</taxon>
        <taxon>Leotiomycetes</taxon>
        <taxon>Helotiales</taxon>
        <taxon>Helotiaceae</taxon>
        <taxon>Hymenoscyphus</taxon>
    </lineage>
</organism>
<protein>
    <submittedName>
        <fullName evidence="3">Uncharacterized protein</fullName>
    </submittedName>
</protein>
<evidence type="ECO:0000313" key="4">
    <source>
        <dbReference type="Proteomes" id="UP000701801"/>
    </source>
</evidence>